<dbReference type="EMBL" id="LBVO01000028">
    <property type="protein sequence ID" value="KKQ89352.1"/>
    <property type="molecule type" value="Genomic_DNA"/>
</dbReference>
<comment type="caution">
    <text evidence="2">The sequence shown here is derived from an EMBL/GenBank/DDBJ whole genome shotgun (WGS) entry which is preliminary data.</text>
</comment>
<organism evidence="2 3">
    <name type="scientific">Berkelbacteria bacterium GW2011_GWA2_38_9</name>
    <dbReference type="NCBI Taxonomy" id="1618334"/>
    <lineage>
        <taxon>Bacteria</taxon>
        <taxon>Candidatus Berkelbacteria</taxon>
    </lineage>
</organism>
<dbReference type="Proteomes" id="UP000033934">
    <property type="component" value="Unassembled WGS sequence"/>
</dbReference>
<proteinExistence type="predicted"/>
<evidence type="ECO:0000313" key="2">
    <source>
        <dbReference type="EMBL" id="KKQ89352.1"/>
    </source>
</evidence>
<sequence>MHNLGGSTAFGRSRQIIAGLKKEGGEDEKANYSLGRGAAICGPGSDRPDGDYLRHRVRRVRNDRRIGRRSYLRVGFDALGNIFGRPRPFGPLPGARQAAGASDGAETPRAGSTA</sequence>
<evidence type="ECO:0000313" key="3">
    <source>
        <dbReference type="Proteomes" id="UP000033934"/>
    </source>
</evidence>
<protein>
    <submittedName>
        <fullName evidence="2">Uncharacterized protein</fullName>
    </submittedName>
</protein>
<name>A0A0G0LE69_9BACT</name>
<gene>
    <name evidence="2" type="ORF">UT11_C0028G0012</name>
</gene>
<dbReference type="AlphaFoldDB" id="A0A0G0LE69"/>
<accession>A0A0G0LE69</accession>
<evidence type="ECO:0000256" key="1">
    <source>
        <dbReference type="SAM" id="MobiDB-lite"/>
    </source>
</evidence>
<reference evidence="2 3" key="1">
    <citation type="journal article" date="2015" name="Nature">
        <title>rRNA introns, odd ribosomes, and small enigmatic genomes across a large radiation of phyla.</title>
        <authorList>
            <person name="Brown C.T."/>
            <person name="Hug L.A."/>
            <person name="Thomas B.C."/>
            <person name="Sharon I."/>
            <person name="Castelle C.J."/>
            <person name="Singh A."/>
            <person name="Wilkins M.J."/>
            <person name="Williams K.H."/>
            <person name="Banfield J.F."/>
        </authorList>
    </citation>
    <scope>NUCLEOTIDE SEQUENCE [LARGE SCALE GENOMIC DNA]</scope>
</reference>
<feature type="region of interest" description="Disordered" evidence="1">
    <location>
        <begin position="86"/>
        <end position="114"/>
    </location>
</feature>